<feature type="signal peptide" evidence="1">
    <location>
        <begin position="1"/>
        <end position="17"/>
    </location>
</feature>
<keyword evidence="1" id="KW-0732">Signal</keyword>
<dbReference type="GeneID" id="7837610"/>
<reference evidence="3" key="1">
    <citation type="journal article" date="2006" name="PLoS Biol.">
        <title>Macronuclear genome sequence of the ciliate Tetrahymena thermophila, a model eukaryote.</title>
        <authorList>
            <person name="Eisen J.A."/>
            <person name="Coyne R.S."/>
            <person name="Wu M."/>
            <person name="Wu D."/>
            <person name="Thiagarajan M."/>
            <person name="Wortman J.R."/>
            <person name="Badger J.H."/>
            <person name="Ren Q."/>
            <person name="Amedeo P."/>
            <person name="Jones K.M."/>
            <person name="Tallon L.J."/>
            <person name="Delcher A.L."/>
            <person name="Salzberg S.L."/>
            <person name="Silva J.C."/>
            <person name="Haas B.J."/>
            <person name="Majoros W.H."/>
            <person name="Farzad M."/>
            <person name="Carlton J.M."/>
            <person name="Smith R.K. Jr."/>
            <person name="Garg J."/>
            <person name="Pearlman R.E."/>
            <person name="Karrer K.M."/>
            <person name="Sun L."/>
            <person name="Manning G."/>
            <person name="Elde N.C."/>
            <person name="Turkewitz A.P."/>
            <person name="Asai D.J."/>
            <person name="Wilkes D.E."/>
            <person name="Wang Y."/>
            <person name="Cai H."/>
            <person name="Collins K."/>
            <person name="Stewart B.A."/>
            <person name="Lee S.R."/>
            <person name="Wilamowska K."/>
            <person name="Weinberg Z."/>
            <person name="Ruzzo W.L."/>
            <person name="Wloga D."/>
            <person name="Gaertig J."/>
            <person name="Frankel J."/>
            <person name="Tsao C.-C."/>
            <person name="Gorovsky M.A."/>
            <person name="Keeling P.J."/>
            <person name="Waller R.F."/>
            <person name="Patron N.J."/>
            <person name="Cherry J.M."/>
            <person name="Stover N.A."/>
            <person name="Krieger C.J."/>
            <person name="del Toro C."/>
            <person name="Ryder H.F."/>
            <person name="Williamson S.C."/>
            <person name="Barbeau R.A."/>
            <person name="Hamilton E.P."/>
            <person name="Orias E."/>
        </authorList>
    </citation>
    <scope>NUCLEOTIDE SEQUENCE [LARGE SCALE GENOMIC DNA]</scope>
    <source>
        <strain evidence="3">SB210</strain>
    </source>
</reference>
<dbReference type="EMBL" id="GG662330">
    <property type="protein sequence ID" value="EAS05771.1"/>
    <property type="molecule type" value="Genomic_DNA"/>
</dbReference>
<proteinExistence type="predicted"/>
<organism evidence="2 3">
    <name type="scientific">Tetrahymena thermophila (strain SB210)</name>
    <dbReference type="NCBI Taxonomy" id="312017"/>
    <lineage>
        <taxon>Eukaryota</taxon>
        <taxon>Sar</taxon>
        <taxon>Alveolata</taxon>
        <taxon>Ciliophora</taxon>
        <taxon>Intramacronucleata</taxon>
        <taxon>Oligohymenophorea</taxon>
        <taxon>Hymenostomatida</taxon>
        <taxon>Tetrahymenina</taxon>
        <taxon>Tetrahymenidae</taxon>
        <taxon>Tetrahymena</taxon>
    </lineage>
</organism>
<evidence type="ECO:0008006" key="4">
    <source>
        <dbReference type="Google" id="ProtNLM"/>
    </source>
</evidence>
<dbReference type="Proteomes" id="UP000009168">
    <property type="component" value="Unassembled WGS sequence"/>
</dbReference>
<dbReference type="RefSeq" id="XP_001026016.1">
    <property type="nucleotide sequence ID" value="XM_001026016.2"/>
</dbReference>
<dbReference type="InParanoid" id="Q24DD4"/>
<accession>Q24DD4</accession>
<dbReference type="KEGG" id="tet:TTHERM_01126350"/>
<protein>
    <recommendedName>
        <fullName evidence="4">Transmembrane protein</fullName>
    </recommendedName>
</protein>
<evidence type="ECO:0000313" key="3">
    <source>
        <dbReference type="Proteomes" id="UP000009168"/>
    </source>
</evidence>
<evidence type="ECO:0000256" key="1">
    <source>
        <dbReference type="SAM" id="SignalP"/>
    </source>
</evidence>
<dbReference type="AlphaFoldDB" id="Q24DD4"/>
<keyword evidence="3" id="KW-1185">Reference proteome</keyword>
<dbReference type="HOGENOM" id="CLU_1931793_0_0_1"/>
<sequence>MKLVALLLVLSVIAANAQTPTTVPNWASSQGFTDYGTCIQTVMAGDPCTSSSNKPACMTAGAAYITCWVACFAQTSYSSFRSCTTTCGNTAKTADSTLGTLVSSSESCFSKLSSSLLTLSAFLLAAFALLF</sequence>
<gene>
    <name evidence="2" type="ORF">TTHERM_01126350</name>
</gene>
<evidence type="ECO:0000313" key="2">
    <source>
        <dbReference type="EMBL" id="EAS05771.1"/>
    </source>
</evidence>
<name>Q24DD4_TETTS</name>
<feature type="chain" id="PRO_5004202615" description="Transmembrane protein" evidence="1">
    <location>
        <begin position="18"/>
        <end position="131"/>
    </location>
</feature>